<dbReference type="PANTHER" id="PTHR36204">
    <property type="entry name" value="N-ACETYLMANNOSAMINE-6-PHOSPHATE 2-EPIMERASE-RELATED"/>
    <property type="match status" value="1"/>
</dbReference>
<comment type="pathway">
    <text evidence="3 7">Amino-sugar metabolism; N-acetylneuraminate degradation; D-fructose 6-phosphate from N-acetylneuraminate: step 3/5.</text>
</comment>
<dbReference type="InterPro" id="IPR011060">
    <property type="entry name" value="RibuloseP-bd_barrel"/>
</dbReference>
<evidence type="ECO:0000313" key="9">
    <source>
        <dbReference type="Proteomes" id="UP000675284"/>
    </source>
</evidence>
<evidence type="ECO:0000256" key="2">
    <source>
        <dbReference type="ARBA" id="ARBA00002147"/>
    </source>
</evidence>
<dbReference type="EC" id="5.1.3.9" evidence="7"/>
<organism evidence="8 9">
    <name type="scientific">Virgibacillus salarius</name>
    <dbReference type="NCBI Taxonomy" id="447199"/>
    <lineage>
        <taxon>Bacteria</taxon>
        <taxon>Bacillati</taxon>
        <taxon>Bacillota</taxon>
        <taxon>Bacilli</taxon>
        <taxon>Bacillales</taxon>
        <taxon>Bacillaceae</taxon>
        <taxon>Virgibacillus</taxon>
    </lineage>
</organism>
<dbReference type="EMBL" id="JAGSOT010000036">
    <property type="protein sequence ID" value="MBR7796863.1"/>
    <property type="molecule type" value="Genomic_DNA"/>
</dbReference>
<dbReference type="Pfam" id="PF04131">
    <property type="entry name" value="NanE"/>
    <property type="match status" value="1"/>
</dbReference>
<name>A0A941IAN2_9BACI</name>
<proteinExistence type="inferred from homology"/>
<dbReference type="GO" id="GO:0019262">
    <property type="term" value="P:N-acetylneuraminate catabolic process"/>
    <property type="evidence" value="ECO:0007669"/>
    <property type="project" value="UniProtKB-UniRule"/>
</dbReference>
<dbReference type="InterPro" id="IPR013785">
    <property type="entry name" value="Aldolase_TIM"/>
</dbReference>
<evidence type="ECO:0000256" key="1">
    <source>
        <dbReference type="ARBA" id="ARBA00000056"/>
    </source>
</evidence>
<dbReference type="AlphaFoldDB" id="A0A941IAN2"/>
<dbReference type="RefSeq" id="WP_026680094.1">
    <property type="nucleotide sequence ID" value="NZ_BAAACY010000111.1"/>
</dbReference>
<sequence>MNVLNQLEKQLIVSCQALEEEPLHSSKIMGKMAIAALEGGAKGIRANSVADILEIKSLVDLPVIGIIKQEYADSNVYITPTRKEAEALLAAGVDIIAMDATNRKRPKNEKLADIIQLVKSQSANVTLMADISTVAEAIQAEKLGFDCISTTLVGYTEATQGANIADDNFALLKQMIRSVSIPVIAEGKVDTPLKAVKALENGAHFVVVGSAITRPQIITKTFTDALKKG</sequence>
<gene>
    <name evidence="7" type="primary">nanE</name>
    <name evidence="8" type="ORF">KCX74_12505</name>
</gene>
<evidence type="ECO:0000313" key="8">
    <source>
        <dbReference type="EMBL" id="MBR7796863.1"/>
    </source>
</evidence>
<evidence type="ECO:0000256" key="3">
    <source>
        <dbReference type="ARBA" id="ARBA00005081"/>
    </source>
</evidence>
<dbReference type="FunFam" id="3.20.20.70:FF:000035">
    <property type="entry name" value="Putative N-acetylmannosamine-6-phosphate 2-epimerase"/>
    <property type="match status" value="1"/>
</dbReference>
<comment type="caution">
    <text evidence="8">The sequence shown here is derived from an EMBL/GenBank/DDBJ whole genome shotgun (WGS) entry which is preliminary data.</text>
</comment>
<dbReference type="CDD" id="cd04729">
    <property type="entry name" value="NanE"/>
    <property type="match status" value="1"/>
</dbReference>
<dbReference type="PANTHER" id="PTHR36204:SF1">
    <property type="entry name" value="N-ACETYLMANNOSAMINE-6-PHOSPHATE 2-EPIMERASE-RELATED"/>
    <property type="match status" value="1"/>
</dbReference>
<protein>
    <recommendedName>
        <fullName evidence="7">Putative N-acetylmannosamine-6-phosphate 2-epimerase</fullName>
        <ecNumber evidence="7">5.1.3.9</ecNumber>
    </recommendedName>
    <alternativeName>
        <fullName evidence="7">ManNAc-6-P epimerase</fullName>
    </alternativeName>
</protein>
<dbReference type="GO" id="GO:0047465">
    <property type="term" value="F:N-acylglucosamine-6-phosphate 2-epimerase activity"/>
    <property type="evidence" value="ECO:0007669"/>
    <property type="project" value="UniProtKB-EC"/>
</dbReference>
<dbReference type="NCBIfam" id="NF002231">
    <property type="entry name" value="PRK01130.1"/>
    <property type="match status" value="1"/>
</dbReference>
<dbReference type="GO" id="GO:0005975">
    <property type="term" value="P:carbohydrate metabolic process"/>
    <property type="evidence" value="ECO:0007669"/>
    <property type="project" value="UniProtKB-UniRule"/>
</dbReference>
<accession>A0A941IAN2</accession>
<dbReference type="GO" id="GO:0006053">
    <property type="term" value="P:N-acetylmannosamine catabolic process"/>
    <property type="evidence" value="ECO:0007669"/>
    <property type="project" value="TreeGrafter"/>
</dbReference>
<dbReference type="Gene3D" id="3.20.20.70">
    <property type="entry name" value="Aldolase class I"/>
    <property type="match status" value="1"/>
</dbReference>
<comment type="similarity">
    <text evidence="4 7">Belongs to the NanE family.</text>
</comment>
<keyword evidence="6 7" id="KW-0119">Carbohydrate metabolism</keyword>
<dbReference type="HAMAP" id="MF_01235">
    <property type="entry name" value="ManNAc6P_epimer"/>
    <property type="match status" value="1"/>
</dbReference>
<keyword evidence="9" id="KW-1185">Reference proteome</keyword>
<keyword evidence="5 7" id="KW-0413">Isomerase</keyword>
<evidence type="ECO:0000256" key="4">
    <source>
        <dbReference type="ARBA" id="ARBA00007439"/>
    </source>
</evidence>
<comment type="catalytic activity">
    <reaction evidence="1 7">
        <text>an N-acyl-D-glucosamine 6-phosphate = an N-acyl-D-mannosamine 6-phosphate</text>
        <dbReference type="Rhea" id="RHEA:23932"/>
        <dbReference type="ChEBI" id="CHEBI:57599"/>
        <dbReference type="ChEBI" id="CHEBI:57666"/>
        <dbReference type="EC" id="5.1.3.9"/>
    </reaction>
</comment>
<evidence type="ECO:0000256" key="5">
    <source>
        <dbReference type="ARBA" id="ARBA00023235"/>
    </source>
</evidence>
<dbReference type="GO" id="GO:0005829">
    <property type="term" value="C:cytosol"/>
    <property type="evidence" value="ECO:0007669"/>
    <property type="project" value="TreeGrafter"/>
</dbReference>
<dbReference type="Proteomes" id="UP000675284">
    <property type="component" value="Unassembled WGS sequence"/>
</dbReference>
<reference evidence="8" key="1">
    <citation type="submission" date="2021-04" db="EMBL/GenBank/DDBJ databases">
        <title>Isolation and polyphasic classification of algal microorganism.</title>
        <authorList>
            <person name="Wang S."/>
        </authorList>
    </citation>
    <scope>NUCLEOTIDE SEQUENCE</scope>
    <source>
        <strain evidence="8">720a</strain>
    </source>
</reference>
<evidence type="ECO:0000256" key="6">
    <source>
        <dbReference type="ARBA" id="ARBA00023277"/>
    </source>
</evidence>
<dbReference type="SUPFAM" id="SSF51366">
    <property type="entry name" value="Ribulose-phoshate binding barrel"/>
    <property type="match status" value="1"/>
</dbReference>
<dbReference type="InterPro" id="IPR007260">
    <property type="entry name" value="NanE"/>
</dbReference>
<comment type="function">
    <text evidence="2 7">Converts N-acetylmannosamine-6-phosphate (ManNAc-6-P) to N-acetylglucosamine-6-phosphate (GlcNAc-6-P).</text>
</comment>
<evidence type="ECO:0000256" key="7">
    <source>
        <dbReference type="HAMAP-Rule" id="MF_01235"/>
    </source>
</evidence>